<dbReference type="OrthoDB" id="5138418at2759"/>
<gene>
    <name evidence="2" type="ORF">BCR37DRAFT_382577</name>
</gene>
<dbReference type="SMART" id="SM00881">
    <property type="entry name" value="CoA_binding"/>
    <property type="match status" value="1"/>
</dbReference>
<dbReference type="EMBL" id="MCFI01000019">
    <property type="protein sequence ID" value="ORY77685.1"/>
    <property type="molecule type" value="Genomic_DNA"/>
</dbReference>
<dbReference type="AlphaFoldDB" id="A0A1Y2F412"/>
<dbReference type="STRING" id="56484.A0A1Y2F412"/>
<dbReference type="Pfam" id="PF13380">
    <property type="entry name" value="CoA_binding_2"/>
    <property type="match status" value="1"/>
</dbReference>
<accession>A0A1Y2F412</accession>
<dbReference type="GeneID" id="63786502"/>
<dbReference type="InterPro" id="IPR003781">
    <property type="entry name" value="CoA-bd"/>
</dbReference>
<evidence type="ECO:0000313" key="3">
    <source>
        <dbReference type="Proteomes" id="UP000193685"/>
    </source>
</evidence>
<reference evidence="2 3" key="1">
    <citation type="submission" date="2016-07" db="EMBL/GenBank/DDBJ databases">
        <title>Pervasive Adenine N6-methylation of Active Genes in Fungi.</title>
        <authorList>
            <consortium name="DOE Joint Genome Institute"/>
            <person name="Mondo S.J."/>
            <person name="Dannebaum R.O."/>
            <person name="Kuo R.C."/>
            <person name="Labutti K."/>
            <person name="Haridas S."/>
            <person name="Kuo A."/>
            <person name="Salamov A."/>
            <person name="Ahrendt S.R."/>
            <person name="Lipzen A."/>
            <person name="Sullivan W."/>
            <person name="Andreopoulos W.B."/>
            <person name="Clum A."/>
            <person name="Lindquist E."/>
            <person name="Daum C."/>
            <person name="Ramamoorthy G.K."/>
            <person name="Gryganskyi A."/>
            <person name="Culley D."/>
            <person name="Magnuson J.K."/>
            <person name="James T.Y."/>
            <person name="O'Malley M.A."/>
            <person name="Stajich J.E."/>
            <person name="Spatafora J.W."/>
            <person name="Visel A."/>
            <person name="Grigoriev I.V."/>
        </authorList>
    </citation>
    <scope>NUCLEOTIDE SEQUENCE [LARGE SCALE GENOMIC DNA]</scope>
    <source>
        <strain evidence="2 3">12-1054</strain>
    </source>
</reference>
<dbReference type="RefSeq" id="XP_040723070.1">
    <property type="nucleotide sequence ID" value="XM_040869903.1"/>
</dbReference>
<sequence length="141" mass="15310">MSANSFFLSKHFAVVGASADTSKFGNKLIRWYQQHDLPVSPINPRASDPILGLEVLSSVEKLPAPRETSVSVVVPPAVTLKLLDQARDLGIRNLWLQPGSFDDSVMARAKELSDDLNVIAQGRCILVEGSEGASQFHARQA</sequence>
<name>A0A1Y2F412_PROLT</name>
<evidence type="ECO:0000313" key="2">
    <source>
        <dbReference type="EMBL" id="ORY77685.1"/>
    </source>
</evidence>
<dbReference type="InterPro" id="IPR036291">
    <property type="entry name" value="NAD(P)-bd_dom_sf"/>
</dbReference>
<organism evidence="2 3">
    <name type="scientific">Protomyces lactucae-debilis</name>
    <dbReference type="NCBI Taxonomy" id="2754530"/>
    <lineage>
        <taxon>Eukaryota</taxon>
        <taxon>Fungi</taxon>
        <taxon>Dikarya</taxon>
        <taxon>Ascomycota</taxon>
        <taxon>Taphrinomycotina</taxon>
        <taxon>Taphrinomycetes</taxon>
        <taxon>Taphrinales</taxon>
        <taxon>Protomycetaceae</taxon>
        <taxon>Protomyces</taxon>
    </lineage>
</organism>
<protein>
    <submittedName>
        <fullName evidence="2">CoA-binding protein</fullName>
    </submittedName>
</protein>
<keyword evidence="3" id="KW-1185">Reference proteome</keyword>
<dbReference type="OMA" id="IYNACVL"/>
<dbReference type="PANTHER" id="PTHR33303">
    <property type="entry name" value="CYTOPLASMIC PROTEIN-RELATED"/>
    <property type="match status" value="1"/>
</dbReference>
<dbReference type="Gene3D" id="3.40.50.720">
    <property type="entry name" value="NAD(P)-binding Rossmann-like Domain"/>
    <property type="match status" value="1"/>
</dbReference>
<dbReference type="SUPFAM" id="SSF51735">
    <property type="entry name" value="NAD(P)-binding Rossmann-fold domains"/>
    <property type="match status" value="1"/>
</dbReference>
<feature type="domain" description="CoA-binding" evidence="1">
    <location>
        <begin position="6"/>
        <end position="100"/>
    </location>
</feature>
<proteinExistence type="predicted"/>
<comment type="caution">
    <text evidence="2">The sequence shown here is derived from an EMBL/GenBank/DDBJ whole genome shotgun (WGS) entry which is preliminary data.</text>
</comment>
<dbReference type="Proteomes" id="UP000193685">
    <property type="component" value="Unassembled WGS sequence"/>
</dbReference>
<evidence type="ECO:0000259" key="1">
    <source>
        <dbReference type="SMART" id="SM00881"/>
    </source>
</evidence>
<dbReference type="PANTHER" id="PTHR33303:SF2">
    <property type="entry name" value="COA-BINDING DOMAIN-CONTAINING PROTEIN"/>
    <property type="match status" value="1"/>
</dbReference>